<feature type="region of interest" description="Disordered" evidence="1">
    <location>
        <begin position="212"/>
        <end position="234"/>
    </location>
</feature>
<dbReference type="EMBL" id="QGMK01000321">
    <property type="protein sequence ID" value="TVY82417.1"/>
    <property type="molecule type" value="Genomic_DNA"/>
</dbReference>
<dbReference type="AlphaFoldDB" id="A0A8T9CD34"/>
<protein>
    <submittedName>
        <fullName evidence="2">Uncharacterized protein</fullName>
    </submittedName>
</protein>
<evidence type="ECO:0000313" key="2">
    <source>
        <dbReference type="EMBL" id="TVY82417.1"/>
    </source>
</evidence>
<evidence type="ECO:0000256" key="1">
    <source>
        <dbReference type="SAM" id="MobiDB-lite"/>
    </source>
</evidence>
<accession>A0A8T9CD34</accession>
<proteinExistence type="predicted"/>
<dbReference type="InterPro" id="IPR027796">
    <property type="entry name" value="OTT_1508_deam-like"/>
</dbReference>
<keyword evidence="3" id="KW-1185">Reference proteome</keyword>
<dbReference type="Proteomes" id="UP000469558">
    <property type="component" value="Unassembled WGS sequence"/>
</dbReference>
<dbReference type="PANTHER" id="PTHR42037:SF1">
    <property type="match status" value="1"/>
</dbReference>
<sequence>MSNHGEQALRRPFLRHLAYLCDYEKGGDTTTAIALQQTPQNIVYWFASNKCPNKEAGMADKTKRFLEEVLGSLKSLKSDAAEGVASELFDKAVAFSSRRIEDYVKILGREVDFVLHRLEQFDLQKDNAFWADLRAIREAFCEPIKICRMCYNMNSKFYETLQLKAVSGQPLAERFGTICHIIGRLNHTLKAVKLVVKTALLQPQLFDDFQVSRATSDPRSPPPLRGRNPTPSEIAGRMVSSPGSIVSLREALRDLDQKFGIASELRRQCAASTWRPRVHAELTLLNHFWAQNLEFVDADRYIGCSKPACYCCYHYIQAHPGRFILPPSHNSIYLNWKAPDIYDATDEKKIKTREDVLNEMAKKIRIEVLAQIVEKRGPASWRPDSLTEISTVRFRACFRSAKDPETNIWIDEGSSETLNEDGELEDRLERQGEGESEIESEDDEGGGVPLVSLRD</sequence>
<dbReference type="Pfam" id="PF14441">
    <property type="entry name" value="OTT_1508_deam"/>
    <property type="match status" value="1"/>
</dbReference>
<organism evidence="2 3">
    <name type="scientific">Lachnellula suecica</name>
    <dbReference type="NCBI Taxonomy" id="602035"/>
    <lineage>
        <taxon>Eukaryota</taxon>
        <taxon>Fungi</taxon>
        <taxon>Dikarya</taxon>
        <taxon>Ascomycota</taxon>
        <taxon>Pezizomycotina</taxon>
        <taxon>Leotiomycetes</taxon>
        <taxon>Helotiales</taxon>
        <taxon>Lachnaceae</taxon>
        <taxon>Lachnellula</taxon>
    </lineage>
</organism>
<gene>
    <name evidence="2" type="ORF">LSUE1_G005846</name>
</gene>
<feature type="region of interest" description="Disordered" evidence="1">
    <location>
        <begin position="409"/>
        <end position="455"/>
    </location>
</feature>
<dbReference type="OrthoDB" id="3251507at2759"/>
<evidence type="ECO:0000313" key="3">
    <source>
        <dbReference type="Proteomes" id="UP000469558"/>
    </source>
</evidence>
<reference evidence="2 3" key="1">
    <citation type="submission" date="2018-05" db="EMBL/GenBank/DDBJ databases">
        <title>Genome sequencing and assembly of the regulated plant pathogen Lachnellula willkommii and related sister species for the development of diagnostic species identification markers.</title>
        <authorList>
            <person name="Giroux E."/>
            <person name="Bilodeau G."/>
        </authorList>
    </citation>
    <scope>NUCLEOTIDE SEQUENCE [LARGE SCALE GENOMIC DNA]</scope>
    <source>
        <strain evidence="2 3">CBS 268.59</strain>
    </source>
</reference>
<feature type="compositionally biased region" description="Acidic residues" evidence="1">
    <location>
        <begin position="434"/>
        <end position="445"/>
    </location>
</feature>
<comment type="caution">
    <text evidence="2">The sequence shown here is derived from an EMBL/GenBank/DDBJ whole genome shotgun (WGS) entry which is preliminary data.</text>
</comment>
<name>A0A8T9CD34_9HELO</name>
<dbReference type="PANTHER" id="PTHR42037">
    <property type="match status" value="1"/>
</dbReference>